<protein>
    <submittedName>
        <fullName evidence="1">IS66 family insertion sequence element accessory protein TnpB</fullName>
    </submittedName>
</protein>
<dbReference type="Proteomes" id="UP001278995">
    <property type="component" value="Unassembled WGS sequence"/>
</dbReference>
<reference evidence="2" key="2">
    <citation type="submission" date="2023-11" db="EMBL/GenBank/DDBJ databases">
        <authorList>
            <person name="Kyselkova M."/>
            <person name="Xanthopoulou K."/>
            <person name="Shestivska V."/>
            <person name="Spanelova P."/>
            <person name="Maixnerova M."/>
            <person name="Higgins P.G."/>
            <person name="Nemec A."/>
        </authorList>
    </citation>
    <scope>NUCLEOTIDE SEQUENCE</scope>
    <source>
        <strain evidence="2">ANC 7225</strain>
    </source>
</reference>
<dbReference type="EMBL" id="JAXHPO010000012">
    <property type="protein sequence ID" value="MDY6549955.1"/>
    <property type="molecule type" value="Genomic_DNA"/>
</dbReference>
<reference evidence="2 4" key="3">
    <citation type="journal article" date="2024" name="Syst. Appl. Microbiol.">
        <title>Evidence for the occurrence of Acinetobacter faecalis in cattle feces and its emended description.</title>
        <authorList>
            <person name="Kyselkova M."/>
            <person name="Xanthopoulou K."/>
            <person name="Shestivska V."/>
            <person name="Spanelova P."/>
            <person name="Maixnerova M."/>
            <person name="Higgins P.G."/>
            <person name="Nemec A."/>
        </authorList>
    </citation>
    <scope>NUCLEOTIDE SEQUENCE [LARGE SCALE GENOMIC DNA]</scope>
    <source>
        <strain evidence="2 4">ANC 7225</strain>
    </source>
</reference>
<proteinExistence type="predicted"/>
<evidence type="ECO:0000313" key="4">
    <source>
        <dbReference type="Proteomes" id="UP001284094"/>
    </source>
</evidence>
<name>A0AB35UY75_9GAMM</name>
<evidence type="ECO:0000313" key="3">
    <source>
        <dbReference type="Proteomes" id="UP001278995"/>
    </source>
</evidence>
<dbReference type="AlphaFoldDB" id="A0AB35UY75"/>
<reference evidence="1 3" key="1">
    <citation type="submission" date="2023-11" db="EMBL/GenBank/DDBJ databases">
        <title>The common occurrence of Acinetobacte faecalis in cattle feces and its emended description.</title>
        <authorList>
            <person name="Kyselkova M."/>
            <person name="Xanthopoulou K."/>
            <person name="Shestivska V."/>
            <person name="Spanelova P."/>
            <person name="Maixnerova M."/>
            <person name="Higgins P.G."/>
            <person name="Nemec A."/>
        </authorList>
    </citation>
    <scope>NUCLEOTIDE SEQUENCE [LARGE SCALE GENOMIC DNA]</scope>
    <source>
        <strain evidence="1 3">ANC 7483</strain>
    </source>
</reference>
<sequence>MLFGLPPLSETNKAVQPLRRNNPDEHEPLEAKKEILCLKAPNVSIASVALQHGLNTNLVSKWIRLIDGKPGNDRSPLPNKPAFIALSCSAPLDPTPTDMLTVQITLPHSKAEIGLKWQVSEISALAELLKALAT</sequence>
<gene>
    <name evidence="2" type="ORF">SKM48_04115</name>
    <name evidence="1" type="ORF">SKM51_02850</name>
</gene>
<comment type="caution">
    <text evidence="1">The sequence shown here is derived from an EMBL/GenBank/DDBJ whole genome shotgun (WGS) entry which is preliminary data.</text>
</comment>
<keyword evidence="4" id="KW-1185">Reference proteome</keyword>
<organism evidence="1 3">
    <name type="scientific">Acinetobacter faecalis</name>
    <dbReference type="NCBI Taxonomy" id="2665161"/>
    <lineage>
        <taxon>Bacteria</taxon>
        <taxon>Pseudomonadati</taxon>
        <taxon>Pseudomonadota</taxon>
        <taxon>Gammaproteobacteria</taxon>
        <taxon>Moraxellales</taxon>
        <taxon>Moraxellaceae</taxon>
        <taxon>Acinetobacter</taxon>
    </lineage>
</organism>
<evidence type="ECO:0000313" key="1">
    <source>
        <dbReference type="EMBL" id="MDY6486155.1"/>
    </source>
</evidence>
<dbReference type="EMBL" id="JAXHPL010000009">
    <property type="protein sequence ID" value="MDY6486155.1"/>
    <property type="molecule type" value="Genomic_DNA"/>
</dbReference>
<evidence type="ECO:0000313" key="2">
    <source>
        <dbReference type="EMBL" id="MDY6549955.1"/>
    </source>
</evidence>
<dbReference type="RefSeq" id="WP_227523651.1">
    <property type="nucleotide sequence ID" value="NZ_JAXHPI010000019.1"/>
</dbReference>
<dbReference type="Proteomes" id="UP001284094">
    <property type="component" value="Unassembled WGS sequence"/>
</dbReference>
<accession>A0AB35UY75</accession>